<evidence type="ECO:0000313" key="4">
    <source>
        <dbReference type="Proteomes" id="UP001595925"/>
    </source>
</evidence>
<feature type="domain" description="SWIM-type" evidence="2">
    <location>
        <begin position="51"/>
        <end position="86"/>
    </location>
</feature>
<accession>A0ABD5QND4</accession>
<reference evidence="3 4" key="1">
    <citation type="journal article" date="2019" name="Int. J. Syst. Evol. Microbiol.">
        <title>The Global Catalogue of Microorganisms (GCM) 10K type strain sequencing project: providing services to taxonomists for standard genome sequencing and annotation.</title>
        <authorList>
            <consortium name="The Broad Institute Genomics Platform"/>
            <consortium name="The Broad Institute Genome Sequencing Center for Infectious Disease"/>
            <person name="Wu L."/>
            <person name="Ma J."/>
        </authorList>
    </citation>
    <scope>NUCLEOTIDE SEQUENCE [LARGE SCALE GENOMIC DNA]</scope>
    <source>
        <strain evidence="3 4">CGMCC 1.15824</strain>
    </source>
</reference>
<name>A0ABD5QND4_9EURY</name>
<dbReference type="InterPro" id="IPR007527">
    <property type="entry name" value="Znf_SWIM"/>
</dbReference>
<sequence>MTTNALADLDVDAPTAKRAQYEAFEFDLEAPGLLQVTNGSYGDDEKHEHTYRVNIENGVPVACECPSDTYQDGACKHRVAVAIRAPVLEAATADDSQERVATDGGELVVAGDEGAVLETDDVVETTAETEDCACSTLPGDYPCGACYIDGDAEWPDEEDDTHRS</sequence>
<keyword evidence="1" id="KW-0863">Zinc-finger</keyword>
<gene>
    <name evidence="3" type="ORF">ACFPFO_23005</name>
</gene>
<dbReference type="Pfam" id="PF04434">
    <property type="entry name" value="SWIM"/>
    <property type="match status" value="1"/>
</dbReference>
<comment type="caution">
    <text evidence="3">The sequence shown here is derived from an EMBL/GenBank/DDBJ whole genome shotgun (WGS) entry which is preliminary data.</text>
</comment>
<keyword evidence="1" id="KW-0862">Zinc</keyword>
<keyword evidence="4" id="KW-1185">Reference proteome</keyword>
<keyword evidence="1" id="KW-0479">Metal-binding</keyword>
<dbReference type="AlphaFoldDB" id="A0ABD5QND4"/>
<evidence type="ECO:0000256" key="1">
    <source>
        <dbReference type="PROSITE-ProRule" id="PRU00325"/>
    </source>
</evidence>
<organism evidence="3 4">
    <name type="scientific">Saliphagus infecundisoli</name>
    <dbReference type="NCBI Taxonomy" id="1849069"/>
    <lineage>
        <taxon>Archaea</taxon>
        <taxon>Methanobacteriati</taxon>
        <taxon>Methanobacteriota</taxon>
        <taxon>Stenosarchaea group</taxon>
        <taxon>Halobacteria</taxon>
        <taxon>Halobacteriales</taxon>
        <taxon>Natrialbaceae</taxon>
        <taxon>Saliphagus</taxon>
    </lineage>
</organism>
<dbReference type="Proteomes" id="UP001595925">
    <property type="component" value="Unassembled WGS sequence"/>
</dbReference>
<dbReference type="PROSITE" id="PS50966">
    <property type="entry name" value="ZF_SWIM"/>
    <property type="match status" value="1"/>
</dbReference>
<protein>
    <submittedName>
        <fullName evidence="3">SWIM zinc finger family protein</fullName>
    </submittedName>
</protein>
<dbReference type="GO" id="GO:0008270">
    <property type="term" value="F:zinc ion binding"/>
    <property type="evidence" value="ECO:0007669"/>
    <property type="project" value="UniProtKB-KW"/>
</dbReference>
<dbReference type="EMBL" id="JBHSJG010000078">
    <property type="protein sequence ID" value="MFC4990562.1"/>
    <property type="molecule type" value="Genomic_DNA"/>
</dbReference>
<evidence type="ECO:0000313" key="3">
    <source>
        <dbReference type="EMBL" id="MFC4990562.1"/>
    </source>
</evidence>
<evidence type="ECO:0000259" key="2">
    <source>
        <dbReference type="PROSITE" id="PS50966"/>
    </source>
</evidence>
<dbReference type="RefSeq" id="WP_224830066.1">
    <property type="nucleotide sequence ID" value="NZ_JAIVEF010000036.1"/>
</dbReference>
<proteinExistence type="predicted"/>